<accession>A0AAJ6TKT8</accession>
<evidence type="ECO:0000313" key="2">
    <source>
        <dbReference type="Proteomes" id="UP000694918"/>
    </source>
</evidence>
<dbReference type="Proteomes" id="UP000694918">
    <property type="component" value="Unplaced"/>
</dbReference>
<dbReference type="RefSeq" id="XP_011012948.1">
    <property type="nucleotide sequence ID" value="XM_011014646.1"/>
</dbReference>
<gene>
    <name evidence="3" type="primary">LOC105117101</name>
</gene>
<dbReference type="AlphaFoldDB" id="A0AAJ6TKT8"/>
<protein>
    <submittedName>
        <fullName evidence="3">Uncharacterized protein LOC105117101</fullName>
    </submittedName>
</protein>
<dbReference type="KEGG" id="peu:105117101"/>
<name>A0AAJ6TKT8_POPEU</name>
<organism evidence="2 3">
    <name type="scientific">Populus euphratica</name>
    <name type="common">Euphrates poplar</name>
    <dbReference type="NCBI Taxonomy" id="75702"/>
    <lineage>
        <taxon>Eukaryota</taxon>
        <taxon>Viridiplantae</taxon>
        <taxon>Streptophyta</taxon>
        <taxon>Embryophyta</taxon>
        <taxon>Tracheophyta</taxon>
        <taxon>Spermatophyta</taxon>
        <taxon>Magnoliopsida</taxon>
        <taxon>eudicotyledons</taxon>
        <taxon>Gunneridae</taxon>
        <taxon>Pentapetalae</taxon>
        <taxon>rosids</taxon>
        <taxon>fabids</taxon>
        <taxon>Malpighiales</taxon>
        <taxon>Salicaceae</taxon>
        <taxon>Saliceae</taxon>
        <taxon>Populus</taxon>
    </lineage>
</organism>
<keyword evidence="2" id="KW-1185">Reference proteome</keyword>
<dbReference type="PANTHER" id="PTHR33223:SF8">
    <property type="entry name" value="OS04G0172440 PROTEIN"/>
    <property type="match status" value="1"/>
</dbReference>
<proteinExistence type="predicted"/>
<dbReference type="Pfam" id="PF03732">
    <property type="entry name" value="Retrotrans_gag"/>
    <property type="match status" value="1"/>
</dbReference>
<sequence length="166" mass="19513">MVKDDGLEKWVALEERVRAIKGNNLYDPVKATEMCLVPNIVIPKKFRVPEFVNLSEVALTWYMHLDNTKETGWKDLVDAFVGQYKFNMDIALDRSCFHTLEKGRKESVREYAQRWHEMEAQVNPPLLEKEMISLFSNTFKAPYFEYLVRSFAQNFSNLVAIIERIE</sequence>
<dbReference type="InterPro" id="IPR005162">
    <property type="entry name" value="Retrotrans_gag_dom"/>
</dbReference>
<evidence type="ECO:0000313" key="3">
    <source>
        <dbReference type="RefSeq" id="XP_011012948.1"/>
    </source>
</evidence>
<dbReference type="PANTHER" id="PTHR33223">
    <property type="entry name" value="CCHC-TYPE DOMAIN-CONTAINING PROTEIN"/>
    <property type="match status" value="1"/>
</dbReference>
<reference evidence="3" key="1">
    <citation type="submission" date="2025-08" db="UniProtKB">
        <authorList>
            <consortium name="RefSeq"/>
        </authorList>
    </citation>
    <scope>IDENTIFICATION</scope>
</reference>
<dbReference type="GeneID" id="105117101"/>
<feature type="domain" description="Retrotransposon gag" evidence="1">
    <location>
        <begin position="52"/>
        <end position="135"/>
    </location>
</feature>
<evidence type="ECO:0000259" key="1">
    <source>
        <dbReference type="Pfam" id="PF03732"/>
    </source>
</evidence>